<dbReference type="GO" id="GO:0016787">
    <property type="term" value="F:hydrolase activity"/>
    <property type="evidence" value="ECO:0007669"/>
    <property type="project" value="UniProtKB-KW"/>
</dbReference>
<evidence type="ECO:0000259" key="3">
    <source>
        <dbReference type="Pfam" id="PF07687"/>
    </source>
</evidence>
<dbReference type="Pfam" id="PF01546">
    <property type="entry name" value="Peptidase_M20"/>
    <property type="match status" value="1"/>
</dbReference>
<dbReference type="NCBIfam" id="TIGR01891">
    <property type="entry name" value="amidohydrolases"/>
    <property type="match status" value="1"/>
</dbReference>
<keyword evidence="2" id="KW-0464">Manganese</keyword>
<comment type="caution">
    <text evidence="4">The sequence shown here is derived from an EMBL/GenBank/DDBJ whole genome shotgun (WGS) entry which is preliminary data.</text>
</comment>
<protein>
    <submittedName>
        <fullName evidence="4">Amidohydrolase</fullName>
    </submittedName>
</protein>
<dbReference type="OrthoDB" id="9776731at2"/>
<feature type="binding site" evidence="2">
    <location>
        <position position="155"/>
    </location>
    <ligand>
        <name>Mn(2+)</name>
        <dbReference type="ChEBI" id="CHEBI:29035"/>
        <label>2</label>
    </ligand>
</feature>
<dbReference type="InterPro" id="IPR017439">
    <property type="entry name" value="Amidohydrolase"/>
</dbReference>
<gene>
    <name evidence="4" type="ORF">EZL74_03745</name>
</gene>
<organism evidence="4 5">
    <name type="scientific">Flavobacterium silvisoli</name>
    <dbReference type="NCBI Taxonomy" id="2529433"/>
    <lineage>
        <taxon>Bacteria</taxon>
        <taxon>Pseudomonadati</taxon>
        <taxon>Bacteroidota</taxon>
        <taxon>Flavobacteriia</taxon>
        <taxon>Flavobacteriales</taxon>
        <taxon>Flavobacteriaceae</taxon>
        <taxon>Flavobacterium</taxon>
    </lineage>
</organism>
<keyword evidence="2" id="KW-0479">Metal-binding</keyword>
<name>A0A4Q9Z866_9FLAO</name>
<dbReference type="GO" id="GO:0046872">
    <property type="term" value="F:metal ion binding"/>
    <property type="evidence" value="ECO:0007669"/>
    <property type="project" value="UniProtKB-KW"/>
</dbReference>
<feature type="binding site" evidence="2">
    <location>
        <position position="119"/>
    </location>
    <ligand>
        <name>Mn(2+)</name>
        <dbReference type="ChEBI" id="CHEBI:29035"/>
        <label>2</label>
    </ligand>
</feature>
<dbReference type="Gene3D" id="3.40.630.10">
    <property type="entry name" value="Zn peptidases"/>
    <property type="match status" value="1"/>
</dbReference>
<feature type="domain" description="Peptidase M20 dimerisation" evidence="3">
    <location>
        <begin position="204"/>
        <end position="295"/>
    </location>
</feature>
<feature type="binding site" evidence="2">
    <location>
        <position position="121"/>
    </location>
    <ligand>
        <name>Mn(2+)</name>
        <dbReference type="ChEBI" id="CHEBI:29035"/>
        <label>2</label>
    </ligand>
</feature>
<dbReference type="SUPFAM" id="SSF53187">
    <property type="entry name" value="Zn-dependent exopeptidases"/>
    <property type="match status" value="1"/>
</dbReference>
<dbReference type="SUPFAM" id="SSF55031">
    <property type="entry name" value="Bacterial exopeptidase dimerisation domain"/>
    <property type="match status" value="1"/>
</dbReference>
<evidence type="ECO:0000313" key="4">
    <source>
        <dbReference type="EMBL" id="TBX70299.1"/>
    </source>
</evidence>
<dbReference type="InterPro" id="IPR036264">
    <property type="entry name" value="Bact_exopeptidase_dim_dom"/>
</dbReference>
<dbReference type="PANTHER" id="PTHR11014:SF63">
    <property type="entry name" value="METALLOPEPTIDASE, PUTATIVE (AFU_ORTHOLOGUE AFUA_6G09600)-RELATED"/>
    <property type="match status" value="1"/>
</dbReference>
<dbReference type="Proteomes" id="UP000293300">
    <property type="component" value="Unassembled WGS sequence"/>
</dbReference>
<dbReference type="Pfam" id="PF07687">
    <property type="entry name" value="M20_dimer"/>
    <property type="match status" value="1"/>
</dbReference>
<dbReference type="AlphaFoldDB" id="A0A4Q9Z866"/>
<dbReference type="EMBL" id="SJPE01000003">
    <property type="protein sequence ID" value="TBX70299.1"/>
    <property type="molecule type" value="Genomic_DNA"/>
</dbReference>
<evidence type="ECO:0000313" key="5">
    <source>
        <dbReference type="Proteomes" id="UP000293300"/>
    </source>
</evidence>
<feature type="binding site" evidence="2">
    <location>
        <position position="182"/>
    </location>
    <ligand>
        <name>Mn(2+)</name>
        <dbReference type="ChEBI" id="CHEBI:29035"/>
        <label>2</label>
    </ligand>
</feature>
<dbReference type="InterPro" id="IPR002933">
    <property type="entry name" value="Peptidase_M20"/>
</dbReference>
<dbReference type="Gene3D" id="3.30.70.360">
    <property type="match status" value="1"/>
</dbReference>
<dbReference type="CDD" id="cd05664">
    <property type="entry name" value="M20_Acy1-like"/>
    <property type="match status" value="1"/>
</dbReference>
<dbReference type="PANTHER" id="PTHR11014">
    <property type="entry name" value="PEPTIDASE M20 FAMILY MEMBER"/>
    <property type="match status" value="1"/>
</dbReference>
<dbReference type="PIRSF" id="PIRSF005962">
    <property type="entry name" value="Pept_M20D_amidohydro"/>
    <property type="match status" value="1"/>
</dbReference>
<sequence>MKINQIKIVNDRMDNFIDALLPELEEIYKDIHRNPELSMQEFRTSKMASDYLTKYHYEVTTGIGVTGVVGLMKNGEGPVVMLRADMDALPVAEATGLPYASTVVARDNEGIEVGVSHVCGHDTHVAWLMGAARLFSEHRNLWNGTLLIVFQPGEEVGRGAQAMIDDGMMERFPKPDIILGQHVMVGMAGTVMHRSGPILSAGNSLKVKMFGRGAHGSQPQTSIDPVIMAASATMRLQTIVSREIAPIENAVLTIGALQAGTKENIIPDDATIKLNIRTFDEGVRDHILSAVKRICCAECAASNAPREPEFTTIDSYPITENDAVATAKVAAAFDAQFGDKSLETKPASASEDFSVFGRNWKVPYVFWFVGGTDPQTYLEAQKNNLINTIPSNHSPKFAPVIHPTLKTGLQAMMTAALAWLE</sequence>
<evidence type="ECO:0000256" key="2">
    <source>
        <dbReference type="PIRSR" id="PIRSR005962-1"/>
    </source>
</evidence>
<evidence type="ECO:0000256" key="1">
    <source>
        <dbReference type="ARBA" id="ARBA00022801"/>
    </source>
</evidence>
<keyword evidence="5" id="KW-1185">Reference proteome</keyword>
<accession>A0A4Q9Z866</accession>
<proteinExistence type="predicted"/>
<dbReference type="InterPro" id="IPR011650">
    <property type="entry name" value="Peptidase_M20_dimer"/>
</dbReference>
<comment type="cofactor">
    <cofactor evidence="2">
        <name>Mn(2+)</name>
        <dbReference type="ChEBI" id="CHEBI:29035"/>
    </cofactor>
    <text evidence="2">The Mn(2+) ion enhances activity.</text>
</comment>
<feature type="binding site" evidence="2">
    <location>
        <position position="393"/>
    </location>
    <ligand>
        <name>Mn(2+)</name>
        <dbReference type="ChEBI" id="CHEBI:29035"/>
        <label>2</label>
    </ligand>
</feature>
<reference evidence="4 5" key="1">
    <citation type="submission" date="2019-02" db="EMBL/GenBank/DDBJ databases">
        <title>Flavobacterium sp. RD-2-33 isolated from forest soil.</title>
        <authorList>
            <person name="Chaudhary D.K."/>
        </authorList>
    </citation>
    <scope>NUCLEOTIDE SEQUENCE [LARGE SCALE GENOMIC DNA]</scope>
    <source>
        <strain evidence="4 5">RD-2-33</strain>
    </source>
</reference>
<keyword evidence="1 4" id="KW-0378">Hydrolase</keyword>